<reference evidence="1 2" key="1">
    <citation type="submission" date="2019-03" db="EMBL/GenBank/DDBJ databases">
        <title>Genomic Encyclopedia of Archaeal and Bacterial Type Strains, Phase II (KMG-II): from individual species to whole genera.</title>
        <authorList>
            <person name="Goeker M."/>
        </authorList>
    </citation>
    <scope>NUCLEOTIDE SEQUENCE [LARGE SCALE GENOMIC DNA]</scope>
    <source>
        <strain evidence="1 2">DSM 45499</strain>
    </source>
</reference>
<proteinExistence type="predicted"/>
<dbReference type="GO" id="GO:0008168">
    <property type="term" value="F:methyltransferase activity"/>
    <property type="evidence" value="ECO:0007669"/>
    <property type="project" value="UniProtKB-KW"/>
</dbReference>
<dbReference type="OrthoDB" id="3516042at2"/>
<dbReference type="GO" id="GO:0032259">
    <property type="term" value="P:methylation"/>
    <property type="evidence" value="ECO:0007669"/>
    <property type="project" value="UniProtKB-KW"/>
</dbReference>
<sequence length="271" mass="30019">MIERPAEIFGGIDTSVPNAARVYDYLLGGAHNFPVDRQFARRTMRMMPNAADVPRVNRSFLRRAVLFMIDNGVRQFLDIGSGIPSVGNVHEIAQEVDPACRVVYVDKEPIAVEYSRILLRGNNRAAAIYGDLRDPDDLLTRPEITHLLDFSEPVGLLTLLVWHFVSDTDDPEGLLARYHSALAPGSYLALSHMTRDGVSRWMNQTMDDALGRIADDTFTRERGRVTEMFAGFELVPPGVVECAAWRPEGPGDFSDAPDFNAVTCAGVGRVL</sequence>
<gene>
    <name evidence="1" type="ORF">CLV71_13312</name>
</gene>
<accession>A0A4R7UQ64</accession>
<dbReference type="Pfam" id="PF04672">
    <property type="entry name" value="Methyltransf_19"/>
    <property type="match status" value="1"/>
</dbReference>
<evidence type="ECO:0000313" key="2">
    <source>
        <dbReference type="Proteomes" id="UP000294927"/>
    </source>
</evidence>
<dbReference type="PIRSF" id="PIRSF017393">
    <property type="entry name" value="MTase_SAV2177"/>
    <property type="match status" value="1"/>
</dbReference>
<dbReference type="SUPFAM" id="SSF53335">
    <property type="entry name" value="S-adenosyl-L-methionine-dependent methyltransferases"/>
    <property type="match status" value="1"/>
</dbReference>
<dbReference type="Gene3D" id="3.40.50.150">
    <property type="entry name" value="Vaccinia Virus protein VP39"/>
    <property type="match status" value="1"/>
</dbReference>
<name>A0A4R7UQ64_9PSEU</name>
<keyword evidence="1" id="KW-0808">Transferase</keyword>
<dbReference type="RefSeq" id="WP_133909308.1">
    <property type="nucleotide sequence ID" value="NZ_SOCP01000033.1"/>
</dbReference>
<dbReference type="Proteomes" id="UP000294927">
    <property type="component" value="Unassembled WGS sequence"/>
</dbReference>
<dbReference type="InterPro" id="IPR006764">
    <property type="entry name" value="SAM_dep_MeTrfase_SAV2177_type"/>
</dbReference>
<dbReference type="AlphaFoldDB" id="A0A4R7UQ64"/>
<keyword evidence="1" id="KW-0489">Methyltransferase</keyword>
<organism evidence="1 2">
    <name type="scientific">Actinophytocola oryzae</name>
    <dbReference type="NCBI Taxonomy" id="502181"/>
    <lineage>
        <taxon>Bacteria</taxon>
        <taxon>Bacillati</taxon>
        <taxon>Actinomycetota</taxon>
        <taxon>Actinomycetes</taxon>
        <taxon>Pseudonocardiales</taxon>
        <taxon>Pseudonocardiaceae</taxon>
    </lineage>
</organism>
<dbReference type="EMBL" id="SOCP01000033">
    <property type="protein sequence ID" value="TDV35916.1"/>
    <property type="molecule type" value="Genomic_DNA"/>
</dbReference>
<keyword evidence="2" id="KW-1185">Reference proteome</keyword>
<dbReference type="InterPro" id="IPR029063">
    <property type="entry name" value="SAM-dependent_MTases_sf"/>
</dbReference>
<protein>
    <submittedName>
        <fullName evidence="1">S-adenosyl methyltransferase</fullName>
    </submittedName>
</protein>
<evidence type="ECO:0000313" key="1">
    <source>
        <dbReference type="EMBL" id="TDV35916.1"/>
    </source>
</evidence>
<comment type="caution">
    <text evidence="1">The sequence shown here is derived from an EMBL/GenBank/DDBJ whole genome shotgun (WGS) entry which is preliminary data.</text>
</comment>